<keyword evidence="2" id="KW-1185">Reference proteome</keyword>
<dbReference type="EMBL" id="JBHSGR010000026">
    <property type="protein sequence ID" value="MFC4695680.1"/>
    <property type="molecule type" value="Genomic_DNA"/>
</dbReference>
<sequence>MHAVEVHRSAEELTGENEVALCGAIVQVLEAPWRAADDPCPRCRRLVG</sequence>
<evidence type="ECO:0000313" key="2">
    <source>
        <dbReference type="Proteomes" id="UP001596025"/>
    </source>
</evidence>
<dbReference type="Proteomes" id="UP001596025">
    <property type="component" value="Unassembled WGS sequence"/>
</dbReference>
<proteinExistence type="predicted"/>
<organism evidence="1 2">
    <name type="scientific">Geodermatophilus arenarius</name>
    <dbReference type="NCBI Taxonomy" id="1137990"/>
    <lineage>
        <taxon>Bacteria</taxon>
        <taxon>Bacillati</taxon>
        <taxon>Actinomycetota</taxon>
        <taxon>Actinomycetes</taxon>
        <taxon>Geodermatophilales</taxon>
        <taxon>Geodermatophilaceae</taxon>
        <taxon>Geodermatophilus</taxon>
    </lineage>
</organism>
<comment type="caution">
    <text evidence="1">The sequence shown here is derived from an EMBL/GenBank/DDBJ whole genome shotgun (WGS) entry which is preliminary data.</text>
</comment>
<gene>
    <name evidence="1" type="ORF">ACFO3M_19920</name>
</gene>
<accession>A0ABV9LPY6</accession>
<reference evidence="2" key="1">
    <citation type="journal article" date="2019" name="Int. J. Syst. Evol. Microbiol.">
        <title>The Global Catalogue of Microorganisms (GCM) 10K type strain sequencing project: providing services to taxonomists for standard genome sequencing and annotation.</title>
        <authorList>
            <consortium name="The Broad Institute Genomics Platform"/>
            <consortium name="The Broad Institute Genome Sequencing Center for Infectious Disease"/>
            <person name="Wu L."/>
            <person name="Ma J."/>
        </authorList>
    </citation>
    <scope>NUCLEOTIDE SEQUENCE [LARGE SCALE GENOMIC DNA]</scope>
    <source>
        <strain evidence="2">CCUG 62763</strain>
    </source>
</reference>
<protein>
    <submittedName>
        <fullName evidence="1">Uncharacterized protein</fullName>
    </submittedName>
</protein>
<evidence type="ECO:0000313" key="1">
    <source>
        <dbReference type="EMBL" id="MFC4695680.1"/>
    </source>
</evidence>
<dbReference type="RefSeq" id="WP_387993014.1">
    <property type="nucleotide sequence ID" value="NZ_JBHSGR010000026.1"/>
</dbReference>
<name>A0ABV9LPY6_9ACTN</name>